<protein>
    <submittedName>
        <fullName evidence="2">Aminopeptidase</fullName>
    </submittedName>
</protein>
<proteinExistence type="predicted"/>
<dbReference type="Pfam" id="PF04389">
    <property type="entry name" value="Peptidase_M28"/>
    <property type="match status" value="1"/>
</dbReference>
<name>T0Z388_9ZZZZ</name>
<keyword evidence="2" id="KW-0031">Aminopeptidase</keyword>
<gene>
    <name evidence="2" type="ORF">B1B_14063</name>
</gene>
<reference evidence="2" key="1">
    <citation type="submission" date="2013-08" db="EMBL/GenBank/DDBJ databases">
        <authorList>
            <person name="Mendez C."/>
            <person name="Richter M."/>
            <person name="Ferrer M."/>
            <person name="Sanchez J."/>
        </authorList>
    </citation>
    <scope>NUCLEOTIDE SEQUENCE</scope>
</reference>
<dbReference type="GO" id="GO:0004177">
    <property type="term" value="F:aminopeptidase activity"/>
    <property type="evidence" value="ECO:0007669"/>
    <property type="project" value="UniProtKB-KW"/>
</dbReference>
<feature type="domain" description="Peptidase M28" evidence="1">
    <location>
        <begin position="5"/>
        <end position="78"/>
    </location>
</feature>
<evidence type="ECO:0000313" key="2">
    <source>
        <dbReference type="EMBL" id="EQD42421.1"/>
    </source>
</evidence>
<reference evidence="2" key="2">
    <citation type="journal article" date="2014" name="ISME J.">
        <title>Microbial stratification in low pH oxic and suboxic macroscopic growths along an acid mine drainage.</title>
        <authorList>
            <person name="Mendez-Garcia C."/>
            <person name="Mesa V."/>
            <person name="Sprenger R.R."/>
            <person name="Richter M."/>
            <person name="Diez M.S."/>
            <person name="Solano J."/>
            <person name="Bargiela R."/>
            <person name="Golyshina O.V."/>
            <person name="Manteca A."/>
            <person name="Ramos J.L."/>
            <person name="Gallego J.R."/>
            <person name="Llorente I."/>
            <person name="Martins Dos Santos V.A."/>
            <person name="Jensen O.N."/>
            <person name="Pelaez A.I."/>
            <person name="Sanchez J."/>
            <person name="Ferrer M."/>
        </authorList>
    </citation>
    <scope>NUCLEOTIDE SEQUENCE</scope>
</reference>
<dbReference type="SUPFAM" id="SSF53187">
    <property type="entry name" value="Zn-dependent exopeptidases"/>
    <property type="match status" value="1"/>
</dbReference>
<sequence length="104" mass="12189">MEAQPDHEPERVIFIRSDQYNFVKIGAPSLMLSVGYRKGSREEEISKAWFRERYHAPADDLDQPVDRESAARFTDLLGRLMIRVANDPRRPTWNADSFFRTFAK</sequence>
<organism evidence="2">
    <name type="scientific">mine drainage metagenome</name>
    <dbReference type="NCBI Taxonomy" id="410659"/>
    <lineage>
        <taxon>unclassified sequences</taxon>
        <taxon>metagenomes</taxon>
        <taxon>ecological metagenomes</taxon>
    </lineage>
</organism>
<evidence type="ECO:0000259" key="1">
    <source>
        <dbReference type="Pfam" id="PF04389"/>
    </source>
</evidence>
<dbReference type="Gene3D" id="3.40.630.10">
    <property type="entry name" value="Zn peptidases"/>
    <property type="match status" value="1"/>
</dbReference>
<dbReference type="EMBL" id="AUZY01009280">
    <property type="protein sequence ID" value="EQD42421.1"/>
    <property type="molecule type" value="Genomic_DNA"/>
</dbReference>
<comment type="caution">
    <text evidence="2">The sequence shown here is derived from an EMBL/GenBank/DDBJ whole genome shotgun (WGS) entry which is preliminary data.</text>
</comment>
<keyword evidence="2" id="KW-0378">Hydrolase</keyword>
<accession>T0Z388</accession>
<dbReference type="InterPro" id="IPR007484">
    <property type="entry name" value="Peptidase_M28"/>
</dbReference>
<dbReference type="AlphaFoldDB" id="T0Z388"/>
<keyword evidence="2" id="KW-0645">Protease</keyword>